<dbReference type="Proteomes" id="UP001059824">
    <property type="component" value="Chromosome"/>
</dbReference>
<keyword evidence="2" id="KW-1185">Reference proteome</keyword>
<dbReference type="SUPFAM" id="SSF89095">
    <property type="entry name" value="GatB/YqeY motif"/>
    <property type="match status" value="1"/>
</dbReference>
<reference evidence="1" key="1">
    <citation type="journal article" date="2021" name="Nat. Microbiol.">
        <title>Cocultivation of an ultrasmall environmental parasitic bacterium with lytic ability against bacteria associated with wastewater foams.</title>
        <authorList>
            <person name="Batinovic S."/>
            <person name="Rose J.J.A."/>
            <person name="Ratcliffe J."/>
            <person name="Seviour R.J."/>
            <person name="Petrovski S."/>
        </authorList>
    </citation>
    <scope>NUCLEOTIDE SEQUENCE</scope>
    <source>
        <strain evidence="1">JR1</strain>
    </source>
</reference>
<name>A0A857ML27_9BACT</name>
<dbReference type="AlphaFoldDB" id="A0A857ML27"/>
<dbReference type="InterPro" id="IPR042184">
    <property type="entry name" value="YqeY/Aim41_N"/>
</dbReference>
<sequence length="151" mass="16490">MALAEQIQNDMKAALLGGNRFEGDVLRNLKAAILNEEVAQGKRETGLDDAEVEKIIAREVKKRNESIRLYEENGRPELAEDEKKEIAVLSTYLPQQLSEDEIRAIAKLVIEEMDNVGPSMMGQVIGGVKAKAGNSADGATVARVVKDLLQS</sequence>
<protein>
    <submittedName>
        <fullName evidence="1">GatB/YqeY</fullName>
    </submittedName>
</protein>
<dbReference type="PANTHER" id="PTHR28055">
    <property type="entry name" value="ALTERED INHERITANCE OF MITOCHONDRIA PROTEIN 41, MITOCHONDRIAL"/>
    <property type="match status" value="1"/>
</dbReference>
<dbReference type="RefSeq" id="WP_260763846.1">
    <property type="nucleotide sequence ID" value="NZ_CP045921.1"/>
</dbReference>
<dbReference type="Gene3D" id="1.10.1510.10">
    <property type="entry name" value="Uncharacterised protein YqeY/AIM41 PF09424, N-terminal domain"/>
    <property type="match status" value="1"/>
</dbReference>
<dbReference type="InterPro" id="IPR003789">
    <property type="entry name" value="Asn/Gln_tRNA_amidoTrase-B-like"/>
</dbReference>
<dbReference type="Pfam" id="PF09424">
    <property type="entry name" value="YqeY"/>
    <property type="match status" value="1"/>
</dbReference>
<dbReference type="Gene3D" id="1.10.10.410">
    <property type="match status" value="1"/>
</dbReference>
<organism evidence="1 2">
    <name type="scientific">Candidatus Mycosynbacter amalyticus</name>
    <dbReference type="NCBI Taxonomy" id="2665156"/>
    <lineage>
        <taxon>Bacteria</taxon>
        <taxon>Candidatus Saccharimonadota</taxon>
        <taxon>Candidatus Saccharimonadota incertae sedis</taxon>
        <taxon>Candidatus Mycosynbacter</taxon>
    </lineage>
</organism>
<dbReference type="GO" id="GO:0016884">
    <property type="term" value="F:carbon-nitrogen ligase activity, with glutamine as amido-N-donor"/>
    <property type="evidence" value="ECO:0007669"/>
    <property type="project" value="InterPro"/>
</dbReference>
<dbReference type="InterPro" id="IPR023168">
    <property type="entry name" value="GatB_Yqey_C_2"/>
</dbReference>
<dbReference type="PANTHER" id="PTHR28055:SF1">
    <property type="entry name" value="ALTERED INHERITANCE OF MITOCHONDRIA PROTEIN 41, MITOCHONDRIAL"/>
    <property type="match status" value="1"/>
</dbReference>
<evidence type="ECO:0000313" key="1">
    <source>
        <dbReference type="EMBL" id="QHN42485.1"/>
    </source>
</evidence>
<accession>A0A857ML27</accession>
<proteinExistence type="predicted"/>
<dbReference type="EMBL" id="CP045921">
    <property type="protein sequence ID" value="QHN42485.1"/>
    <property type="molecule type" value="Genomic_DNA"/>
</dbReference>
<dbReference type="InterPro" id="IPR019004">
    <property type="entry name" value="YqeY/Aim41"/>
</dbReference>
<evidence type="ECO:0000313" key="2">
    <source>
        <dbReference type="Proteomes" id="UP001059824"/>
    </source>
</evidence>
<gene>
    <name evidence="1" type="ORF">GII36_01310</name>
</gene>
<dbReference type="KEGG" id="mama:GII36_01310"/>